<gene>
    <name evidence="6" type="ORF">OB236_09390</name>
</gene>
<evidence type="ECO:0000313" key="6">
    <source>
        <dbReference type="EMBL" id="MCU6792340.1"/>
    </source>
</evidence>
<keyword evidence="4" id="KW-0812">Transmembrane</keyword>
<dbReference type="InterPro" id="IPR018062">
    <property type="entry name" value="HTH_AraC-typ_CS"/>
</dbReference>
<keyword evidence="2" id="KW-0238">DNA-binding</keyword>
<comment type="caution">
    <text evidence="6">The sequence shown here is derived from an EMBL/GenBank/DDBJ whole genome shotgun (WGS) entry which is preliminary data.</text>
</comment>
<keyword evidence="1" id="KW-0805">Transcription regulation</keyword>
<dbReference type="EMBL" id="JAOQIO010000022">
    <property type="protein sequence ID" value="MCU6792340.1"/>
    <property type="molecule type" value="Genomic_DNA"/>
</dbReference>
<dbReference type="PROSITE" id="PS01124">
    <property type="entry name" value="HTH_ARAC_FAMILY_2"/>
    <property type="match status" value="1"/>
</dbReference>
<keyword evidence="3" id="KW-0804">Transcription</keyword>
<keyword evidence="7" id="KW-1185">Reference proteome</keyword>
<dbReference type="PANTHER" id="PTHR43280">
    <property type="entry name" value="ARAC-FAMILY TRANSCRIPTIONAL REGULATOR"/>
    <property type="match status" value="1"/>
</dbReference>
<organism evidence="6 7">
    <name type="scientific">Paenibacillus baimaensis</name>
    <dbReference type="NCBI Taxonomy" id="2982185"/>
    <lineage>
        <taxon>Bacteria</taxon>
        <taxon>Bacillati</taxon>
        <taxon>Bacillota</taxon>
        <taxon>Bacilli</taxon>
        <taxon>Bacillales</taxon>
        <taxon>Paenibacillaceae</taxon>
        <taxon>Paenibacillus</taxon>
    </lineage>
</organism>
<dbReference type="Pfam" id="PF12833">
    <property type="entry name" value="HTH_18"/>
    <property type="match status" value="1"/>
</dbReference>
<proteinExistence type="predicted"/>
<reference evidence="6 7" key="1">
    <citation type="submission" date="2022-09" db="EMBL/GenBank/DDBJ databases">
        <authorList>
            <person name="Han X.L."/>
            <person name="Wang Q."/>
            <person name="Lu T."/>
        </authorList>
    </citation>
    <scope>NUCLEOTIDE SEQUENCE [LARGE SCALE GENOMIC DNA]</scope>
    <source>
        <strain evidence="6 7">WQ 127069</strain>
    </source>
</reference>
<dbReference type="RefSeq" id="WP_262683727.1">
    <property type="nucleotide sequence ID" value="NZ_JAOQIO010000022.1"/>
</dbReference>
<evidence type="ECO:0000256" key="1">
    <source>
        <dbReference type="ARBA" id="ARBA00023015"/>
    </source>
</evidence>
<dbReference type="InterPro" id="IPR041522">
    <property type="entry name" value="CdaR_GGDEF"/>
</dbReference>
<sequence length="736" mass="85346">MDSKKRVTYFGKIFLSYSVMILLSVTFISIFYYLHLANQKQEEYAKNAKTDLDFMYTQTRMVVDNIDRLAMQLALIPDLNAKLVNPFGSDMYEFSLLKENLRNQISTNPLFYSIYLYFKLNDKVLTTNEGFYSISDFYDRQWLEGMKKQGSEPNDYEIRRIQRSMDPEVEVISFSRPLPITSKEALGNLIINVKKDVFFDTLLHLTNSTLNDVYIINGATGSMVYGSNKEMNELFKDRRFDGSSGSELITSGTAKYVTSYEKSRFNSWIFVKAVPYETYQEEMGAVKQTIIQTAAIVMLFGLALSYLIALNMYRPWKKMIREHEEIKRTMEQNKPIIRTRLIYDILNNHIMDFKPMPSALQQSNVHFPHEYFAVLLAVPNFKNDEDIPDSSLRLLAFSTIETALLKKLPIAGTLLDHGQFGFILNLEQEEMGESTQALLTQYLHETNEMLQLQCQVSLQFAIGRSYESLNSVYQSYAEAKRVLNCKALFNKSDVTFMQEMESDNRFEYPLAVQKELVHYIMATNEEKADGCISEFFENYVYSGRYPRERLLEMILMLISNVMNELYQEGYDTAISMNLLDLDGCPNNVELEQFITRYIHELIKRLQQQQQEGISYSLYIAKAINFIETNYAGNISIGDIAEYVGLSVNYLSRVFKAEAGKPPLEYLSRYRISRSIELLKGESRCSLQEVSQLVGYQDAHSFIRFFKKYEGITPGDYRKKLLEKKPSHGKNHQMSEE</sequence>
<evidence type="ECO:0000313" key="7">
    <source>
        <dbReference type="Proteomes" id="UP001652445"/>
    </source>
</evidence>
<dbReference type="PANTHER" id="PTHR43280:SF28">
    <property type="entry name" value="HTH-TYPE TRANSCRIPTIONAL ACTIVATOR RHAS"/>
    <property type="match status" value="1"/>
</dbReference>
<name>A0ABT2UCM0_9BACL</name>
<dbReference type="PROSITE" id="PS00041">
    <property type="entry name" value="HTH_ARAC_FAMILY_1"/>
    <property type="match status" value="1"/>
</dbReference>
<keyword evidence="4" id="KW-0472">Membrane</keyword>
<dbReference type="InterPro" id="IPR018060">
    <property type="entry name" value="HTH_AraC"/>
</dbReference>
<protein>
    <submittedName>
        <fullName evidence="6">Helix-turn-helix domain-containing protein</fullName>
    </submittedName>
</protein>
<evidence type="ECO:0000259" key="5">
    <source>
        <dbReference type="PROSITE" id="PS01124"/>
    </source>
</evidence>
<accession>A0ABT2UCM0</accession>
<evidence type="ECO:0000256" key="2">
    <source>
        <dbReference type="ARBA" id="ARBA00023125"/>
    </source>
</evidence>
<feature type="domain" description="HTH araC/xylS-type" evidence="5">
    <location>
        <begin position="620"/>
        <end position="719"/>
    </location>
</feature>
<evidence type="ECO:0000256" key="4">
    <source>
        <dbReference type="SAM" id="Phobius"/>
    </source>
</evidence>
<evidence type="ECO:0000256" key="3">
    <source>
        <dbReference type="ARBA" id="ARBA00023163"/>
    </source>
</evidence>
<keyword evidence="4" id="KW-1133">Transmembrane helix</keyword>
<dbReference type="Proteomes" id="UP001652445">
    <property type="component" value="Unassembled WGS sequence"/>
</dbReference>
<dbReference type="Gene3D" id="1.10.10.60">
    <property type="entry name" value="Homeodomain-like"/>
    <property type="match status" value="2"/>
</dbReference>
<feature type="transmembrane region" description="Helical" evidence="4">
    <location>
        <begin position="12"/>
        <end position="34"/>
    </location>
</feature>
<dbReference type="SUPFAM" id="SSF46689">
    <property type="entry name" value="Homeodomain-like"/>
    <property type="match status" value="2"/>
</dbReference>
<dbReference type="InterPro" id="IPR009057">
    <property type="entry name" value="Homeodomain-like_sf"/>
</dbReference>
<feature type="transmembrane region" description="Helical" evidence="4">
    <location>
        <begin position="290"/>
        <end position="313"/>
    </location>
</feature>
<dbReference type="Pfam" id="PF17853">
    <property type="entry name" value="GGDEF_2"/>
    <property type="match status" value="1"/>
</dbReference>
<dbReference type="SMART" id="SM00342">
    <property type="entry name" value="HTH_ARAC"/>
    <property type="match status" value="1"/>
</dbReference>